<gene>
    <name evidence="5" type="ORF">PILCRDRAFT_98707</name>
</gene>
<evidence type="ECO:0000313" key="5">
    <source>
        <dbReference type="EMBL" id="KIM76611.1"/>
    </source>
</evidence>
<dbReference type="Proteomes" id="UP000054166">
    <property type="component" value="Unassembled WGS sequence"/>
</dbReference>
<reference evidence="5 6" key="1">
    <citation type="submission" date="2014-04" db="EMBL/GenBank/DDBJ databases">
        <authorList>
            <consortium name="DOE Joint Genome Institute"/>
            <person name="Kuo A."/>
            <person name="Tarkka M."/>
            <person name="Buscot F."/>
            <person name="Kohler A."/>
            <person name="Nagy L.G."/>
            <person name="Floudas D."/>
            <person name="Copeland A."/>
            <person name="Barry K.W."/>
            <person name="Cichocki N."/>
            <person name="Veneault-Fourrey C."/>
            <person name="LaButti K."/>
            <person name="Lindquist E.A."/>
            <person name="Lipzen A."/>
            <person name="Lundell T."/>
            <person name="Morin E."/>
            <person name="Murat C."/>
            <person name="Sun H."/>
            <person name="Tunlid A."/>
            <person name="Henrissat B."/>
            <person name="Grigoriev I.V."/>
            <person name="Hibbett D.S."/>
            <person name="Martin F."/>
            <person name="Nordberg H.P."/>
            <person name="Cantor M.N."/>
            <person name="Hua S.X."/>
        </authorList>
    </citation>
    <scope>NUCLEOTIDE SEQUENCE [LARGE SCALE GENOMIC DNA]</scope>
    <source>
        <strain evidence="5 6">F 1598</strain>
    </source>
</reference>
<dbReference type="Pfam" id="PF00766">
    <property type="entry name" value="ETF_alpha"/>
    <property type="match status" value="1"/>
</dbReference>
<evidence type="ECO:0000313" key="6">
    <source>
        <dbReference type="Proteomes" id="UP000054166"/>
    </source>
</evidence>
<evidence type="ECO:0000256" key="1">
    <source>
        <dbReference type="ARBA" id="ARBA00004173"/>
    </source>
</evidence>
<evidence type="ECO:0000256" key="3">
    <source>
        <dbReference type="ARBA" id="ARBA00023128"/>
    </source>
</evidence>
<dbReference type="STRING" id="765440.A0A0C3FA81"/>
<dbReference type="Gene3D" id="3.40.50.1220">
    <property type="entry name" value="TPP-binding domain"/>
    <property type="match status" value="1"/>
</dbReference>
<proteinExistence type="predicted"/>
<protein>
    <recommendedName>
        <fullName evidence="4">Electron transfer flavoprotein alpha subunit C-terminal domain-containing protein</fullName>
    </recommendedName>
</protein>
<feature type="domain" description="Electron transfer flavoprotein alpha subunit C-terminal" evidence="4">
    <location>
        <begin position="205"/>
        <end position="236"/>
    </location>
</feature>
<dbReference type="InterPro" id="IPR001308">
    <property type="entry name" value="ETF_a/FixB"/>
</dbReference>
<dbReference type="OrthoDB" id="1715808at2759"/>
<dbReference type="GO" id="GO:0005739">
    <property type="term" value="C:mitochondrion"/>
    <property type="evidence" value="ECO:0007669"/>
    <property type="project" value="UniProtKB-SubCell"/>
</dbReference>
<accession>A0A0C3FA81</accession>
<dbReference type="SUPFAM" id="SSF52402">
    <property type="entry name" value="Adenine nucleotide alpha hydrolases-like"/>
    <property type="match status" value="1"/>
</dbReference>
<comment type="subcellular location">
    <subcellularLocation>
        <location evidence="1">Mitochondrion</location>
    </subcellularLocation>
</comment>
<reference evidence="6" key="2">
    <citation type="submission" date="2015-01" db="EMBL/GenBank/DDBJ databases">
        <title>Evolutionary Origins and Diversification of the Mycorrhizal Mutualists.</title>
        <authorList>
            <consortium name="DOE Joint Genome Institute"/>
            <consortium name="Mycorrhizal Genomics Consortium"/>
            <person name="Kohler A."/>
            <person name="Kuo A."/>
            <person name="Nagy L.G."/>
            <person name="Floudas D."/>
            <person name="Copeland A."/>
            <person name="Barry K.W."/>
            <person name="Cichocki N."/>
            <person name="Veneault-Fourrey C."/>
            <person name="LaButti K."/>
            <person name="Lindquist E.A."/>
            <person name="Lipzen A."/>
            <person name="Lundell T."/>
            <person name="Morin E."/>
            <person name="Murat C."/>
            <person name="Riley R."/>
            <person name="Ohm R."/>
            <person name="Sun H."/>
            <person name="Tunlid A."/>
            <person name="Henrissat B."/>
            <person name="Grigoriev I.V."/>
            <person name="Hibbett D.S."/>
            <person name="Martin F."/>
        </authorList>
    </citation>
    <scope>NUCLEOTIDE SEQUENCE [LARGE SCALE GENOMIC DNA]</scope>
    <source>
        <strain evidence="6">F 1598</strain>
    </source>
</reference>
<dbReference type="GO" id="GO:0033539">
    <property type="term" value="P:fatty acid beta-oxidation using acyl-CoA dehydrogenase"/>
    <property type="evidence" value="ECO:0007669"/>
    <property type="project" value="TreeGrafter"/>
</dbReference>
<organism evidence="5 6">
    <name type="scientific">Piloderma croceum (strain F 1598)</name>
    <dbReference type="NCBI Taxonomy" id="765440"/>
    <lineage>
        <taxon>Eukaryota</taxon>
        <taxon>Fungi</taxon>
        <taxon>Dikarya</taxon>
        <taxon>Basidiomycota</taxon>
        <taxon>Agaricomycotina</taxon>
        <taxon>Agaricomycetes</taxon>
        <taxon>Agaricomycetidae</taxon>
        <taxon>Atheliales</taxon>
        <taxon>Atheliaceae</taxon>
        <taxon>Piloderma</taxon>
    </lineage>
</organism>
<dbReference type="FunCoup" id="A0A0C3FA81">
    <property type="interactions" value="273"/>
</dbReference>
<dbReference type="GO" id="GO:0050660">
    <property type="term" value="F:flavin adenine dinucleotide binding"/>
    <property type="evidence" value="ECO:0007669"/>
    <property type="project" value="InterPro"/>
</dbReference>
<keyword evidence="6" id="KW-1185">Reference proteome</keyword>
<dbReference type="GO" id="GO:0009055">
    <property type="term" value="F:electron transfer activity"/>
    <property type="evidence" value="ECO:0007669"/>
    <property type="project" value="InterPro"/>
</dbReference>
<dbReference type="InterPro" id="IPR029035">
    <property type="entry name" value="DHS-like_NAD/FAD-binding_dom"/>
</dbReference>
<evidence type="ECO:0000259" key="4">
    <source>
        <dbReference type="Pfam" id="PF00766"/>
    </source>
</evidence>
<evidence type="ECO:0000256" key="2">
    <source>
        <dbReference type="ARBA" id="ARBA00011355"/>
    </source>
</evidence>
<sequence length="277" mass="29280">MASTLQGGVPNRLPVLSSYKAFVRAYATSPSPHALIFLEHRAGAIESASLSALTAAEVQEVVDKAKKSLTSLLHSSSSQYAAPMAEIISPLLEKLLTDESPFAHLLLISTFFSGQMPSPPTTFTRPIYAGNAIATVKAGSSVPIKSDLRRRVYPIDVSDPPSEHVRTSLTQSDRPELGAASRVVSGGRALKNAETFESTLYPLADALVGQTGKVVAPESYMALGFSGAIQHLAGMKDSKLIVAVNKDPDAPIFQVAGVGLVGDLFAVVPQLVEKLKQ</sequence>
<dbReference type="SUPFAM" id="SSF52467">
    <property type="entry name" value="DHS-like NAD/FAD-binding domain"/>
    <property type="match status" value="1"/>
</dbReference>
<dbReference type="InParanoid" id="A0A0C3FA81"/>
<keyword evidence="3" id="KW-0496">Mitochondrion</keyword>
<name>A0A0C3FA81_PILCF</name>
<dbReference type="HOGENOM" id="CLU_034178_0_0_1"/>
<dbReference type="EMBL" id="KN833033">
    <property type="protein sequence ID" value="KIM76611.1"/>
    <property type="molecule type" value="Genomic_DNA"/>
</dbReference>
<dbReference type="PANTHER" id="PTHR43153">
    <property type="entry name" value="ELECTRON TRANSFER FLAVOPROTEIN ALPHA"/>
    <property type="match status" value="1"/>
</dbReference>
<dbReference type="InterPro" id="IPR014731">
    <property type="entry name" value="ETF_asu_C"/>
</dbReference>
<comment type="subunit">
    <text evidence="2">Heterodimer of an alpha and a beta subunit.</text>
</comment>
<dbReference type="PANTHER" id="PTHR43153:SF1">
    <property type="entry name" value="ELECTRON TRANSFER FLAVOPROTEIN SUBUNIT ALPHA, MITOCHONDRIAL"/>
    <property type="match status" value="1"/>
</dbReference>
<dbReference type="AlphaFoldDB" id="A0A0C3FA81"/>